<gene>
    <name evidence="2" type="ORF">HYG82_20240</name>
</gene>
<dbReference type="EMBL" id="CP058601">
    <property type="protein sequence ID" value="QLG51299.1"/>
    <property type="molecule type" value="Genomic_DNA"/>
</dbReference>
<evidence type="ECO:0000259" key="1">
    <source>
        <dbReference type="Pfam" id="PF26481"/>
    </source>
</evidence>
<proteinExistence type="predicted"/>
<protein>
    <recommendedName>
        <fullName evidence="1">DUF8154 domain-containing protein</fullName>
    </recommendedName>
</protein>
<name>A0A7D5KLA7_9EURY</name>
<dbReference type="Pfam" id="PF26481">
    <property type="entry name" value="DUF8154"/>
    <property type="match status" value="1"/>
</dbReference>
<dbReference type="Proteomes" id="UP000509241">
    <property type="component" value="Chromosome"/>
</dbReference>
<dbReference type="AlphaFoldDB" id="A0A7D5KLA7"/>
<reference evidence="2 3" key="1">
    <citation type="submission" date="2020-07" db="EMBL/GenBank/DDBJ databases">
        <authorList>
            <person name="Cui H."/>
        </authorList>
    </citation>
    <scope>NUCLEOTIDE SEQUENCE [LARGE SCALE GENOMIC DNA]</scope>
    <source>
        <strain evidence="2 3">YPL8</strain>
    </source>
</reference>
<dbReference type="KEGG" id="haly:HYG82_20240"/>
<keyword evidence="3" id="KW-1185">Reference proteome</keyword>
<accession>A0A7D5KLA7</accession>
<sequence length="81" mass="9321">MAPEEISSSHHRLYQRGAAAGLDDDRFGEELAELWNQNRTKTYYRLGIATEKQAEVMHQLATSFHHHLVSTSRVKHESICE</sequence>
<evidence type="ECO:0000313" key="3">
    <source>
        <dbReference type="Proteomes" id="UP000509241"/>
    </source>
</evidence>
<evidence type="ECO:0000313" key="2">
    <source>
        <dbReference type="EMBL" id="QLG51299.1"/>
    </source>
</evidence>
<organism evidence="2 3">
    <name type="scientific">Natrinema halophilum</name>
    <dbReference type="NCBI Taxonomy" id="1699371"/>
    <lineage>
        <taxon>Archaea</taxon>
        <taxon>Methanobacteriati</taxon>
        <taxon>Methanobacteriota</taxon>
        <taxon>Stenosarchaea group</taxon>
        <taxon>Halobacteria</taxon>
        <taxon>Halobacteriales</taxon>
        <taxon>Natrialbaceae</taxon>
        <taxon>Natrinema</taxon>
    </lineage>
</organism>
<feature type="domain" description="DUF8154" evidence="1">
    <location>
        <begin position="3"/>
        <end position="80"/>
    </location>
</feature>
<dbReference type="InterPro" id="IPR058467">
    <property type="entry name" value="DUF8154"/>
</dbReference>